<protein>
    <recommendedName>
        <fullName evidence="3">Type IV pilin</fullName>
    </recommendedName>
</protein>
<keyword evidence="2" id="KW-1185">Reference proteome</keyword>
<dbReference type="Proteomes" id="UP000281431">
    <property type="component" value="Unassembled WGS sequence"/>
</dbReference>
<dbReference type="OrthoDB" id="183473at2157"/>
<evidence type="ECO:0000313" key="2">
    <source>
        <dbReference type="Proteomes" id="UP000281431"/>
    </source>
</evidence>
<dbReference type="AlphaFoldDB" id="A0A3N6MI87"/>
<sequence>MVSRGFAILLVGVLLVASLFAVAVATGSDRPVVTIENDVDDEQHVTVYTVADLDEAGYLNFEVTTADGDRRLATLDDLVWPGEYRNVTPVDDVHAQEITVGPGENVTTSVEDWSRGDVTVYVVETGENRTHTGTRTITCGSRGQEHTLSPTDAGLGSSTLCAGGFGWLIPWP</sequence>
<gene>
    <name evidence="1" type="ORF">EA472_09510</name>
</gene>
<organism evidence="1 2">
    <name type="scientific">Natrarchaeobius chitinivorans</name>
    <dbReference type="NCBI Taxonomy" id="1679083"/>
    <lineage>
        <taxon>Archaea</taxon>
        <taxon>Methanobacteriati</taxon>
        <taxon>Methanobacteriota</taxon>
        <taxon>Stenosarchaea group</taxon>
        <taxon>Halobacteria</taxon>
        <taxon>Halobacteriales</taxon>
        <taxon>Natrialbaceae</taxon>
        <taxon>Natrarchaeobius</taxon>
    </lineage>
</organism>
<evidence type="ECO:0000313" key="1">
    <source>
        <dbReference type="EMBL" id="RQH00855.1"/>
    </source>
</evidence>
<evidence type="ECO:0008006" key="3">
    <source>
        <dbReference type="Google" id="ProtNLM"/>
    </source>
</evidence>
<name>A0A3N6MI87_NATCH</name>
<reference evidence="1 2" key="1">
    <citation type="submission" date="2018-10" db="EMBL/GenBank/DDBJ databases">
        <title>Natrarchaeobius chitinivorans gen. nov., sp. nov., and Natrarchaeobius haloalkaliphilus sp. nov., alkaliphilic, chitin-utilizing haloarchaea from hypersaline alkaline lakes.</title>
        <authorList>
            <person name="Sorokin D.Y."/>
            <person name="Elcheninov A.G."/>
            <person name="Kostrikina N.A."/>
            <person name="Bale N.J."/>
            <person name="Sinninghe Damste J.S."/>
            <person name="Khijniak T.V."/>
            <person name="Kublanov I.V."/>
            <person name="Toshchakov S.V."/>
        </authorList>
    </citation>
    <scope>NUCLEOTIDE SEQUENCE [LARGE SCALE GENOMIC DNA]</scope>
    <source>
        <strain evidence="1 2">AArcht7</strain>
    </source>
</reference>
<comment type="caution">
    <text evidence="1">The sequence shown here is derived from an EMBL/GenBank/DDBJ whole genome shotgun (WGS) entry which is preliminary data.</text>
</comment>
<dbReference type="Pfam" id="PF26515">
    <property type="entry name" value="Ig_halo_2"/>
    <property type="match status" value="1"/>
</dbReference>
<dbReference type="EMBL" id="REFZ01000005">
    <property type="protein sequence ID" value="RQH00855.1"/>
    <property type="molecule type" value="Genomic_DNA"/>
</dbReference>
<accession>A0A3N6MI87</accession>
<proteinExistence type="predicted"/>
<dbReference type="InterPro" id="IPR058994">
    <property type="entry name" value="Ig-containing_halobact"/>
</dbReference>